<evidence type="ECO:0000256" key="1">
    <source>
        <dbReference type="ARBA" id="ARBA00004999"/>
    </source>
</evidence>
<dbReference type="Pfam" id="PF13249">
    <property type="entry name" value="SQHop_cyclase_N"/>
    <property type="match status" value="1"/>
</dbReference>
<dbReference type="RefSeq" id="WP_145189841.1">
    <property type="nucleotide sequence ID" value="NZ_CP036266.1"/>
</dbReference>
<dbReference type="AlphaFoldDB" id="A0A517PUI1"/>
<comment type="pathway">
    <text evidence="1">Secondary metabolite biosynthesis; hopanoid biosynthesis.</text>
</comment>
<evidence type="ECO:0000256" key="2">
    <source>
        <dbReference type="ARBA" id="ARBA00009755"/>
    </source>
</evidence>
<feature type="domain" description="Squalene cyclase C-terminal" evidence="4">
    <location>
        <begin position="285"/>
        <end position="590"/>
    </location>
</feature>
<evidence type="ECO:0000259" key="5">
    <source>
        <dbReference type="Pfam" id="PF13249"/>
    </source>
</evidence>
<dbReference type="UniPathway" id="UPA00337"/>
<organism evidence="6 7">
    <name type="scientific">Gimesia chilikensis</name>
    <dbReference type="NCBI Taxonomy" id="2605989"/>
    <lineage>
        <taxon>Bacteria</taxon>
        <taxon>Pseudomonadati</taxon>
        <taxon>Planctomycetota</taxon>
        <taxon>Planctomycetia</taxon>
        <taxon>Planctomycetales</taxon>
        <taxon>Planctomycetaceae</taxon>
        <taxon>Gimesia</taxon>
    </lineage>
</organism>
<dbReference type="GO" id="GO:0016104">
    <property type="term" value="P:triterpenoid biosynthetic process"/>
    <property type="evidence" value="ECO:0007669"/>
    <property type="project" value="InterPro"/>
</dbReference>
<dbReference type="GO" id="GO:0016829">
    <property type="term" value="F:lyase activity"/>
    <property type="evidence" value="ECO:0007669"/>
    <property type="project" value="UniProtKB-KW"/>
</dbReference>
<name>A0A517PUI1_9PLAN</name>
<dbReference type="GO" id="GO:0005811">
    <property type="term" value="C:lipid droplet"/>
    <property type="evidence" value="ECO:0007669"/>
    <property type="project" value="InterPro"/>
</dbReference>
<dbReference type="PANTHER" id="PTHR11764">
    <property type="entry name" value="TERPENE CYCLASE/MUTASE FAMILY MEMBER"/>
    <property type="match status" value="1"/>
</dbReference>
<comment type="similarity">
    <text evidence="2">Belongs to the terpene cyclase/mutase family.</text>
</comment>
<dbReference type="Gene3D" id="1.50.10.20">
    <property type="match status" value="2"/>
</dbReference>
<dbReference type="EMBL" id="CP036266">
    <property type="protein sequence ID" value="QDT23036.1"/>
    <property type="molecule type" value="Genomic_DNA"/>
</dbReference>
<dbReference type="InterPro" id="IPR032697">
    <property type="entry name" value="SQ_cyclase_N"/>
</dbReference>
<evidence type="ECO:0000256" key="3">
    <source>
        <dbReference type="ARBA" id="ARBA00022737"/>
    </source>
</evidence>
<dbReference type="SUPFAM" id="SSF48239">
    <property type="entry name" value="Terpenoid cyclases/Protein prenyltransferases"/>
    <property type="match status" value="2"/>
</dbReference>
<protein>
    <submittedName>
        <fullName evidence="6">Squalene--hopene cyclase</fullName>
        <ecNumber evidence="6">4.2.1.129</ecNumber>
    </submittedName>
</protein>
<keyword evidence="3" id="KW-0677">Repeat</keyword>
<feature type="domain" description="Squalene cyclase N-terminal" evidence="5">
    <location>
        <begin position="16"/>
        <end position="179"/>
    </location>
</feature>
<dbReference type="OrthoDB" id="9758578at2"/>
<dbReference type="InterPro" id="IPR018333">
    <property type="entry name" value="Squalene_cyclase"/>
</dbReference>
<accession>A0A517PUI1</accession>
<reference evidence="6 7" key="1">
    <citation type="submission" date="2019-02" db="EMBL/GenBank/DDBJ databases">
        <title>Deep-cultivation of Planctomycetes and their phenomic and genomic characterization uncovers novel biology.</title>
        <authorList>
            <person name="Wiegand S."/>
            <person name="Jogler M."/>
            <person name="Boedeker C."/>
            <person name="Pinto D."/>
            <person name="Vollmers J."/>
            <person name="Rivas-Marin E."/>
            <person name="Kohn T."/>
            <person name="Peeters S.H."/>
            <person name="Heuer A."/>
            <person name="Rast P."/>
            <person name="Oberbeckmann S."/>
            <person name="Bunk B."/>
            <person name="Jeske O."/>
            <person name="Meyerdierks A."/>
            <person name="Storesund J.E."/>
            <person name="Kallscheuer N."/>
            <person name="Luecker S."/>
            <person name="Lage O.M."/>
            <person name="Pohl T."/>
            <person name="Merkel B.J."/>
            <person name="Hornburger P."/>
            <person name="Mueller R.-W."/>
            <person name="Bruemmer F."/>
            <person name="Labrenz M."/>
            <person name="Spormann A.M."/>
            <person name="Op den Camp H."/>
            <person name="Overmann J."/>
            <person name="Amann R."/>
            <person name="Jetten M.S.M."/>
            <person name="Mascher T."/>
            <person name="Medema M.H."/>
            <person name="Devos D.P."/>
            <person name="Kaster A.-K."/>
            <person name="Ovreas L."/>
            <person name="Rohde M."/>
            <person name="Galperin M.Y."/>
            <person name="Jogler C."/>
        </authorList>
    </citation>
    <scope>NUCLEOTIDE SEQUENCE [LARGE SCALE GENOMIC DNA]</scope>
    <source>
        <strain evidence="6 7">HG66A1</strain>
    </source>
</reference>
<dbReference type="Pfam" id="PF13243">
    <property type="entry name" value="SQHop_cyclase_C"/>
    <property type="match status" value="1"/>
</dbReference>
<dbReference type="InterPro" id="IPR008930">
    <property type="entry name" value="Terpenoid_cyclase/PrenylTrfase"/>
</dbReference>
<keyword evidence="6" id="KW-0456">Lyase</keyword>
<evidence type="ECO:0000313" key="7">
    <source>
        <dbReference type="Proteomes" id="UP000320421"/>
    </source>
</evidence>
<dbReference type="GO" id="GO:0016866">
    <property type="term" value="F:intramolecular transferase activity"/>
    <property type="evidence" value="ECO:0007669"/>
    <property type="project" value="InterPro"/>
</dbReference>
<dbReference type="InterPro" id="IPR032696">
    <property type="entry name" value="SQ_cyclase_C"/>
</dbReference>
<gene>
    <name evidence="6" type="primary">shc_3</name>
    <name evidence="6" type="ORF">HG66A1_48490</name>
</gene>
<evidence type="ECO:0000313" key="6">
    <source>
        <dbReference type="EMBL" id="QDT23036.1"/>
    </source>
</evidence>
<sequence>MSETISYQRVQAASQRVRDYLLSARNAAGHWEGELSTSALSTATAIMALEMIRRQRPADDDSLNVYIEQGIRWLSRHQNPDGGWGDTVKSFSNISTTMLCHAAFHATKNTEHYVSHVVNARQYIDRVGGVKAVVERYGKDKTFSVPILTHCALAGLVKWKTIPALPFELSCLPHRFYKTVKLPVVSYALPALIAIGQVRHHFCKPRNPILRLIRKLSVKRSLKKLIEIQPENGGFLEAAPLTSFVTMSLAGMGLVDHPVVQKGLAFLLDSVRPDGSWPIDTNLATWTTTLSVNALEGTLSEFEKTPIREWLIQQQYTELHPYTAAEPGGWAWTDLPGGVPDADDTPGAILALLNLQTDDAEEASPELRTSLRNGVNWLLDLQNSNGGWPTFCRGWGTLPFDQSAADISAHVLRALDAWLKTDATAEESTLRTRSTQAIERGYKYLAAQQRPDGSWLPLWFGNQHVDDDENPVYGTARVLAAYADEERRAMPQAEQAIQFMQSVQNSDGGWGGAEGAPSSVEETALAVDALLSVGLSLENPCLQQGLGWLLDRVEAGTYTETTPIGFYFAKLWYFEQLYPVIFSVSALQRAETVFKKCPDEKFRLSLEGADSPIMSVKEK</sequence>
<dbReference type="EC" id="4.2.1.129" evidence="6"/>
<keyword evidence="7" id="KW-1185">Reference proteome</keyword>
<dbReference type="PANTHER" id="PTHR11764:SF20">
    <property type="entry name" value="LANOSTEROL SYNTHASE"/>
    <property type="match status" value="1"/>
</dbReference>
<dbReference type="Proteomes" id="UP000320421">
    <property type="component" value="Chromosome"/>
</dbReference>
<proteinExistence type="inferred from homology"/>
<evidence type="ECO:0000259" key="4">
    <source>
        <dbReference type="Pfam" id="PF13243"/>
    </source>
</evidence>